<dbReference type="CDD" id="cd05013">
    <property type="entry name" value="SIS_RpiR"/>
    <property type="match status" value="1"/>
</dbReference>
<keyword evidence="2" id="KW-0413">Isomerase</keyword>
<dbReference type="InterPro" id="IPR046348">
    <property type="entry name" value="SIS_dom_sf"/>
</dbReference>
<name>A0A2V5K836_9BACL</name>
<keyword evidence="3" id="KW-1185">Reference proteome</keyword>
<dbReference type="AlphaFoldDB" id="A0A2V5K836"/>
<evidence type="ECO:0000313" key="2">
    <source>
        <dbReference type="EMBL" id="PYI55655.1"/>
    </source>
</evidence>
<dbReference type="Pfam" id="PF13580">
    <property type="entry name" value="SIS_2"/>
    <property type="match status" value="1"/>
</dbReference>
<dbReference type="GO" id="GO:1901135">
    <property type="term" value="P:carbohydrate derivative metabolic process"/>
    <property type="evidence" value="ECO:0007669"/>
    <property type="project" value="InterPro"/>
</dbReference>
<protein>
    <submittedName>
        <fullName evidence="2">Sugar isomerase</fullName>
    </submittedName>
</protein>
<dbReference type="InterPro" id="IPR001347">
    <property type="entry name" value="SIS_dom"/>
</dbReference>
<dbReference type="PANTHER" id="PTHR30390:SF7">
    <property type="entry name" value="PHOSPHOHEPTOSE ISOMERASE"/>
    <property type="match status" value="1"/>
</dbReference>
<dbReference type="InterPro" id="IPR050099">
    <property type="entry name" value="SIS_GmhA/DiaA_subfam"/>
</dbReference>
<gene>
    <name evidence="2" type="ORF">DLM86_07965</name>
</gene>
<organism evidence="2 3">
    <name type="scientific">Paenibacillus flagellatus</name>
    <dbReference type="NCBI Taxonomy" id="2211139"/>
    <lineage>
        <taxon>Bacteria</taxon>
        <taxon>Bacillati</taxon>
        <taxon>Bacillota</taxon>
        <taxon>Bacilli</taxon>
        <taxon>Bacillales</taxon>
        <taxon>Paenibacillaceae</taxon>
        <taxon>Paenibacillus</taxon>
    </lineage>
</organism>
<feature type="domain" description="SIS" evidence="1">
    <location>
        <begin position="34"/>
        <end position="219"/>
    </location>
</feature>
<comment type="caution">
    <text evidence="2">The sequence shown here is derived from an EMBL/GenBank/DDBJ whole genome shotgun (WGS) entry which is preliminary data.</text>
</comment>
<dbReference type="GO" id="GO:0097367">
    <property type="term" value="F:carbohydrate derivative binding"/>
    <property type="evidence" value="ECO:0007669"/>
    <property type="project" value="InterPro"/>
</dbReference>
<dbReference type="RefSeq" id="WP_110839455.1">
    <property type="nucleotide sequence ID" value="NZ_QJVJ01000003.1"/>
</dbReference>
<dbReference type="PANTHER" id="PTHR30390">
    <property type="entry name" value="SEDOHEPTULOSE 7-PHOSPHATE ISOMERASE / DNAA INITIATOR-ASSOCIATING FACTOR FOR REPLICATION INITIATION"/>
    <property type="match status" value="1"/>
</dbReference>
<dbReference type="Proteomes" id="UP000247476">
    <property type="component" value="Unassembled WGS sequence"/>
</dbReference>
<dbReference type="Gene3D" id="3.40.50.10490">
    <property type="entry name" value="Glucose-6-phosphate isomerase like protein, domain 1"/>
    <property type="match status" value="1"/>
</dbReference>
<sequence>MKFGAEAVFASILEIAERVRVGQMEAIREAGGRLAERLLQGGVIHVFGAGHSRAFGMEMCGRAGGLAPMKLVGLEDIAALDRSGAINLVELERDPDTAHRLLELHDVRPEDAFVVVSNSGRNGAPVELALECARRGIPVVAVTSLDHSGQTDSRHPSGKRLFEIADVVIDNGCPYGDVLLDVPGLDVKTGSASSVVGALIAQALTADIIERFTESGRTPPVYVSANVDGGDEHNKKITEQYAHRRITY</sequence>
<proteinExistence type="predicted"/>
<reference evidence="2 3" key="1">
    <citation type="submission" date="2018-05" db="EMBL/GenBank/DDBJ databases">
        <title>Paenibacillus flagellatus sp. nov., isolated from selenium mineral soil.</title>
        <authorList>
            <person name="Dai X."/>
        </authorList>
    </citation>
    <scope>NUCLEOTIDE SEQUENCE [LARGE SCALE GENOMIC DNA]</scope>
    <source>
        <strain evidence="2 3">DXL2</strain>
    </source>
</reference>
<dbReference type="NCBIfam" id="NF002805">
    <property type="entry name" value="PRK02947.1"/>
    <property type="match status" value="1"/>
</dbReference>
<dbReference type="InterPro" id="IPR035472">
    <property type="entry name" value="RpiR-like_SIS"/>
</dbReference>
<dbReference type="EMBL" id="QJVJ01000003">
    <property type="protein sequence ID" value="PYI55655.1"/>
    <property type="molecule type" value="Genomic_DNA"/>
</dbReference>
<evidence type="ECO:0000313" key="3">
    <source>
        <dbReference type="Proteomes" id="UP000247476"/>
    </source>
</evidence>
<dbReference type="GO" id="GO:0016853">
    <property type="term" value="F:isomerase activity"/>
    <property type="evidence" value="ECO:0007669"/>
    <property type="project" value="UniProtKB-KW"/>
</dbReference>
<dbReference type="OrthoDB" id="9805185at2"/>
<accession>A0A2V5K836</accession>
<dbReference type="SUPFAM" id="SSF53697">
    <property type="entry name" value="SIS domain"/>
    <property type="match status" value="1"/>
</dbReference>
<evidence type="ECO:0000259" key="1">
    <source>
        <dbReference type="PROSITE" id="PS51464"/>
    </source>
</evidence>
<dbReference type="PROSITE" id="PS51464">
    <property type="entry name" value="SIS"/>
    <property type="match status" value="1"/>
</dbReference>